<evidence type="ECO:0000313" key="3">
    <source>
        <dbReference type="Proteomes" id="UP001231189"/>
    </source>
</evidence>
<name>A0AAD8S799_LOLMU</name>
<evidence type="ECO:0000259" key="1">
    <source>
        <dbReference type="PROSITE" id="PS50181"/>
    </source>
</evidence>
<dbReference type="PROSITE" id="PS50181">
    <property type="entry name" value="FBOX"/>
    <property type="match status" value="1"/>
</dbReference>
<reference evidence="2" key="1">
    <citation type="submission" date="2023-07" db="EMBL/GenBank/DDBJ databases">
        <title>A chromosome-level genome assembly of Lolium multiflorum.</title>
        <authorList>
            <person name="Chen Y."/>
            <person name="Copetti D."/>
            <person name="Kolliker R."/>
            <person name="Studer B."/>
        </authorList>
    </citation>
    <scope>NUCLEOTIDE SEQUENCE</scope>
    <source>
        <strain evidence="2">02402/16</strain>
        <tissue evidence="2">Leaf</tissue>
    </source>
</reference>
<dbReference type="PANTHER" id="PTHR34223">
    <property type="entry name" value="OS11G0201299 PROTEIN"/>
    <property type="match status" value="1"/>
</dbReference>
<dbReference type="AlphaFoldDB" id="A0AAD8S799"/>
<dbReference type="InterPro" id="IPR036047">
    <property type="entry name" value="F-box-like_dom_sf"/>
</dbReference>
<comment type="caution">
    <text evidence="2">The sequence shown here is derived from an EMBL/GenBank/DDBJ whole genome shotgun (WGS) entry which is preliminary data.</text>
</comment>
<accession>A0AAD8S799</accession>
<organism evidence="2 3">
    <name type="scientific">Lolium multiflorum</name>
    <name type="common">Italian ryegrass</name>
    <name type="synonym">Lolium perenne subsp. multiflorum</name>
    <dbReference type="NCBI Taxonomy" id="4521"/>
    <lineage>
        <taxon>Eukaryota</taxon>
        <taxon>Viridiplantae</taxon>
        <taxon>Streptophyta</taxon>
        <taxon>Embryophyta</taxon>
        <taxon>Tracheophyta</taxon>
        <taxon>Spermatophyta</taxon>
        <taxon>Magnoliopsida</taxon>
        <taxon>Liliopsida</taxon>
        <taxon>Poales</taxon>
        <taxon>Poaceae</taxon>
        <taxon>BOP clade</taxon>
        <taxon>Pooideae</taxon>
        <taxon>Poodae</taxon>
        <taxon>Poeae</taxon>
        <taxon>Poeae Chloroplast Group 2 (Poeae type)</taxon>
        <taxon>Loliodinae</taxon>
        <taxon>Loliinae</taxon>
        <taxon>Lolium</taxon>
    </lineage>
</organism>
<dbReference type="InterPro" id="IPR053197">
    <property type="entry name" value="F-box_SCFL_complex_component"/>
</dbReference>
<dbReference type="InterPro" id="IPR053781">
    <property type="entry name" value="F-box_AtFBL13-like"/>
</dbReference>
<dbReference type="Proteomes" id="UP001231189">
    <property type="component" value="Unassembled WGS sequence"/>
</dbReference>
<dbReference type="Pfam" id="PF00646">
    <property type="entry name" value="F-box"/>
    <property type="match status" value="1"/>
</dbReference>
<dbReference type="EMBL" id="JAUUTY010000004">
    <property type="protein sequence ID" value="KAK1646554.1"/>
    <property type="molecule type" value="Genomic_DNA"/>
</dbReference>
<dbReference type="PANTHER" id="PTHR34223:SF80">
    <property type="entry name" value="OS11G0205900 PROTEIN"/>
    <property type="match status" value="1"/>
</dbReference>
<dbReference type="Gene3D" id="1.20.1280.50">
    <property type="match status" value="1"/>
</dbReference>
<sequence>MPAGVDRIGALPDEILHHLLSFLPAEEAVRTCVLARRWRHVWKFTTGLRIVEHEDFPRSIQDVREFVDYLLILRGHEPLNTFEVELSDLSQDDAPYLNLWARFALLCKVRELTLCLFHNDFLCAKLDGLPIVSRNLTTLNLRGVGLQGGFLDFSRCPALEDIRMRHCQIDVDKISSLSLKRLSIVFCRSALDHRVTVSAPRLVSFTLDSFAGRTPLLESMPMLESAVVELGRACTDFCHNYRSRGFCAAKSAARCANCLAYNDESSNTVLLGAIYNAEHLQLISPLGMMIFARDLKSCPTFNKLKTLLLNGYWCVGPDFDALTCILKHSPLLEKLTLQLVSEEEVHKVEMKGSYSSTAKPTGISEHLKLISVKYNVVDDRVLQLLKFMCTFNIRKLTGNASHAFNFVYSLIFLNDSVLSEGERIDLMVDVPSLNYWKLWLHCGVTWMMLACCHILTMNIL</sequence>
<dbReference type="CDD" id="cd22160">
    <property type="entry name" value="F-box_AtFBL13-like"/>
    <property type="match status" value="1"/>
</dbReference>
<feature type="domain" description="F-box" evidence="1">
    <location>
        <begin position="5"/>
        <end position="41"/>
    </location>
</feature>
<dbReference type="SUPFAM" id="SSF81383">
    <property type="entry name" value="F-box domain"/>
    <property type="match status" value="1"/>
</dbReference>
<protein>
    <recommendedName>
        <fullName evidence="1">F-box domain-containing protein</fullName>
    </recommendedName>
</protein>
<keyword evidence="3" id="KW-1185">Reference proteome</keyword>
<gene>
    <name evidence="2" type="ORF">QYE76_064359</name>
</gene>
<proteinExistence type="predicted"/>
<dbReference type="SUPFAM" id="SSF52047">
    <property type="entry name" value="RNI-like"/>
    <property type="match status" value="1"/>
</dbReference>
<evidence type="ECO:0000313" key="2">
    <source>
        <dbReference type="EMBL" id="KAK1646554.1"/>
    </source>
</evidence>
<dbReference type="InterPro" id="IPR001810">
    <property type="entry name" value="F-box_dom"/>
</dbReference>